<comment type="caution">
    <text evidence="9">The sequence shown here is derived from an EMBL/GenBank/DDBJ whole genome shotgun (WGS) entry which is preliminary data.</text>
</comment>
<feature type="binding site" evidence="6">
    <location>
        <position position="45"/>
    </location>
    <ligand>
        <name>ATP</name>
        <dbReference type="ChEBI" id="CHEBI:30616"/>
    </ligand>
</feature>
<dbReference type="EC" id="2.7.11.1" evidence="1"/>
<dbReference type="RefSeq" id="WP_166283837.1">
    <property type="nucleotide sequence ID" value="NZ_JTHE03000012.1"/>
</dbReference>
<evidence type="ECO:0000313" key="10">
    <source>
        <dbReference type="Proteomes" id="UP000031561"/>
    </source>
</evidence>
<feature type="non-terminal residue" evidence="9">
    <location>
        <position position="476"/>
    </location>
</feature>
<dbReference type="GO" id="GO:0004674">
    <property type="term" value="F:protein serine/threonine kinase activity"/>
    <property type="evidence" value="ECO:0007669"/>
    <property type="project" value="UniProtKB-EC"/>
</dbReference>
<dbReference type="Proteomes" id="UP000031561">
    <property type="component" value="Unassembled WGS sequence"/>
</dbReference>
<geneLocation type="plasmid" evidence="9">
    <name>unnamed13</name>
</geneLocation>
<proteinExistence type="predicted"/>
<accession>A0ABD4SYQ3</accession>
<evidence type="ECO:0000256" key="5">
    <source>
        <dbReference type="ARBA" id="ARBA00022840"/>
    </source>
</evidence>
<keyword evidence="9" id="KW-0614">Plasmid</keyword>
<dbReference type="PROSITE" id="PS00107">
    <property type="entry name" value="PROTEIN_KINASE_ATP"/>
    <property type="match status" value="1"/>
</dbReference>
<dbReference type="InterPro" id="IPR017441">
    <property type="entry name" value="Protein_kinase_ATP_BS"/>
</dbReference>
<dbReference type="CDD" id="cd14014">
    <property type="entry name" value="STKc_PknB_like"/>
    <property type="match status" value="1"/>
</dbReference>
<organism evidence="9 10">
    <name type="scientific">Lyngbya confervoides BDU141951</name>
    <dbReference type="NCBI Taxonomy" id="1574623"/>
    <lineage>
        <taxon>Bacteria</taxon>
        <taxon>Bacillati</taxon>
        <taxon>Cyanobacteriota</taxon>
        <taxon>Cyanophyceae</taxon>
        <taxon>Oscillatoriophycideae</taxon>
        <taxon>Oscillatoriales</taxon>
        <taxon>Microcoleaceae</taxon>
        <taxon>Lyngbya</taxon>
    </lineage>
</organism>
<evidence type="ECO:0000256" key="2">
    <source>
        <dbReference type="ARBA" id="ARBA00022679"/>
    </source>
</evidence>
<dbReference type="PROSITE" id="PS00108">
    <property type="entry name" value="PROTEIN_KINASE_ST"/>
    <property type="match status" value="1"/>
</dbReference>
<feature type="compositionally biased region" description="Basic and acidic residues" evidence="7">
    <location>
        <begin position="307"/>
        <end position="352"/>
    </location>
</feature>
<dbReference type="InterPro" id="IPR008271">
    <property type="entry name" value="Ser/Thr_kinase_AS"/>
</dbReference>
<sequence length="476" mass="54200">MRDLLIPGTELAGGTYEIEHALGRGGFGVTYRARHKFFSRSVAIKEYFPQEHAHREGTTGRLITPASSEIPYQKWFERFKREGQILYDLNERDPHPNIVRVQNLFEERNTVYLVMELLEGKTLRDELDARGGKGLPRQRVVEIMNALVGALSKVHEQNLYHLDIKPENVMVTKAGRIVLLDFGAARQELSRTRSKSAASSVAFSESYAPPELMAAEELSSATDVFELGMLLHEMLTGQLPPSALNRFMREREWRARLETPWQEMVDSAIRMEASERPRNVKAWWGRYERWQEEKERDERSRLALDRQGVEQERVKQAQRDRERHLREDQTRQAREARESAKRPREEVDREKPVQAPSTSPTGIVWTRRNVLTALGVSFGGTMIWAAIRNQEEEIPVPQVSSGGSPALPTSPSVNLEEYSFETVQLNAQGAITDRSQGTAAYFQENGINLDMVWIPGGRFTMGSPSGELERTDAEGP</sequence>
<keyword evidence="5 6" id="KW-0067">ATP-binding</keyword>
<reference evidence="9 10" key="1">
    <citation type="journal article" date="2015" name="Genome Announc.">
        <title>Draft Genome Sequence of Filamentous Marine Cyanobacterium Lyngbya confervoides Strain BDU141951.</title>
        <authorList>
            <person name="Chandrababunaidu M.M."/>
            <person name="Sen D."/>
            <person name="Tripathy S."/>
        </authorList>
    </citation>
    <scope>NUCLEOTIDE SEQUENCE [LARGE SCALE GENOMIC DNA]</scope>
    <source>
        <strain evidence="9 10">BDU141951</strain>
    </source>
</reference>
<protein>
    <recommendedName>
        <fullName evidence="1">non-specific serine/threonine protein kinase</fullName>
        <ecNumber evidence="1">2.7.11.1</ecNumber>
    </recommendedName>
</protein>
<feature type="domain" description="Protein kinase" evidence="8">
    <location>
        <begin position="16"/>
        <end position="291"/>
    </location>
</feature>
<evidence type="ECO:0000256" key="6">
    <source>
        <dbReference type="PROSITE-ProRule" id="PRU10141"/>
    </source>
</evidence>
<feature type="region of interest" description="Disordered" evidence="7">
    <location>
        <begin position="307"/>
        <end position="360"/>
    </location>
</feature>
<dbReference type="SUPFAM" id="SSF56112">
    <property type="entry name" value="Protein kinase-like (PK-like)"/>
    <property type="match status" value="1"/>
</dbReference>
<evidence type="ECO:0000256" key="4">
    <source>
        <dbReference type="ARBA" id="ARBA00022777"/>
    </source>
</evidence>
<dbReference type="Gene3D" id="1.10.510.10">
    <property type="entry name" value="Transferase(Phosphotransferase) domain 1"/>
    <property type="match status" value="1"/>
</dbReference>
<evidence type="ECO:0000256" key="1">
    <source>
        <dbReference type="ARBA" id="ARBA00012513"/>
    </source>
</evidence>
<dbReference type="Pfam" id="PF00069">
    <property type="entry name" value="Pkinase"/>
    <property type="match status" value="1"/>
</dbReference>
<keyword evidence="10" id="KW-1185">Reference proteome</keyword>
<keyword evidence="4 9" id="KW-0418">Kinase</keyword>
<evidence type="ECO:0000256" key="3">
    <source>
        <dbReference type="ARBA" id="ARBA00022741"/>
    </source>
</evidence>
<evidence type="ECO:0000313" key="9">
    <source>
        <dbReference type="EMBL" id="MCM1981556.1"/>
    </source>
</evidence>
<gene>
    <name evidence="9" type="ORF">QQ91_0001760</name>
</gene>
<keyword evidence="2" id="KW-0808">Transferase</keyword>
<dbReference type="EMBL" id="JTHE03000012">
    <property type="protein sequence ID" value="MCM1981556.1"/>
    <property type="molecule type" value="Genomic_DNA"/>
</dbReference>
<dbReference type="PANTHER" id="PTHR43289">
    <property type="entry name" value="MITOGEN-ACTIVATED PROTEIN KINASE KINASE KINASE 20-RELATED"/>
    <property type="match status" value="1"/>
</dbReference>
<name>A0ABD4SYQ3_9CYAN</name>
<keyword evidence="3 6" id="KW-0547">Nucleotide-binding</keyword>
<dbReference type="InterPro" id="IPR011009">
    <property type="entry name" value="Kinase-like_dom_sf"/>
</dbReference>
<dbReference type="InterPro" id="IPR000719">
    <property type="entry name" value="Prot_kinase_dom"/>
</dbReference>
<dbReference type="SMART" id="SM00220">
    <property type="entry name" value="S_TKc"/>
    <property type="match status" value="1"/>
</dbReference>
<dbReference type="AlphaFoldDB" id="A0ABD4SYQ3"/>
<dbReference type="PROSITE" id="PS50011">
    <property type="entry name" value="PROTEIN_KINASE_DOM"/>
    <property type="match status" value="1"/>
</dbReference>
<dbReference type="PANTHER" id="PTHR43289:SF6">
    <property type="entry name" value="SERINE_THREONINE-PROTEIN KINASE NEKL-3"/>
    <property type="match status" value="1"/>
</dbReference>
<evidence type="ECO:0000256" key="7">
    <source>
        <dbReference type="SAM" id="MobiDB-lite"/>
    </source>
</evidence>
<dbReference type="GO" id="GO:0005524">
    <property type="term" value="F:ATP binding"/>
    <property type="evidence" value="ECO:0007669"/>
    <property type="project" value="UniProtKB-UniRule"/>
</dbReference>
<evidence type="ECO:0000259" key="8">
    <source>
        <dbReference type="PROSITE" id="PS50011"/>
    </source>
</evidence>